<evidence type="ECO:0000313" key="2">
    <source>
        <dbReference type="Proteomes" id="UP000326289"/>
    </source>
</evidence>
<gene>
    <name evidence="1" type="ORF">BDV30DRAFT_201923</name>
</gene>
<reference evidence="1 2" key="1">
    <citation type="submission" date="2019-04" db="EMBL/GenBank/DDBJ databases">
        <title>Fungal friends and foes A comparative genomics study of 23 Aspergillus species from section Flavi.</title>
        <authorList>
            <consortium name="DOE Joint Genome Institute"/>
            <person name="Kjaerbolling I."/>
            <person name="Vesth T.C."/>
            <person name="Frisvad J.C."/>
            <person name="Nybo J.L."/>
            <person name="Theobald S."/>
            <person name="Kildgaard S."/>
            <person name="Petersen T.I."/>
            <person name="Kuo A."/>
            <person name="Sato A."/>
            <person name="Lyhne E.K."/>
            <person name="Kogle M.E."/>
            <person name="Wiebenga A."/>
            <person name="Kun R.S."/>
            <person name="Lubbers R.J."/>
            <person name="Makela M.R."/>
            <person name="Barry K."/>
            <person name="Chovatia M."/>
            <person name="Clum A."/>
            <person name="Daum C."/>
            <person name="Haridas S."/>
            <person name="He G."/>
            <person name="LaButti K."/>
            <person name="Lipzen A."/>
            <person name="Mondo S."/>
            <person name="Pangilinan J."/>
            <person name="Riley R."/>
            <person name="Salamov A."/>
            <person name="Simmons B.A."/>
            <person name="Magnuson J.K."/>
            <person name="Henrissat B."/>
            <person name="Mortensen U.H."/>
            <person name="Larsen T.O."/>
            <person name="De vries R.P."/>
            <person name="Grigoriev I.V."/>
            <person name="Machida M."/>
            <person name="Baker S.E."/>
            <person name="Andersen M.R."/>
        </authorList>
    </citation>
    <scope>NUCLEOTIDE SEQUENCE [LARGE SCALE GENOMIC DNA]</scope>
    <source>
        <strain evidence="1 2">CBS 117635</strain>
    </source>
</reference>
<accession>A0A5N6JL96</accession>
<dbReference type="Proteomes" id="UP000326289">
    <property type="component" value="Unassembled WGS sequence"/>
</dbReference>
<protein>
    <submittedName>
        <fullName evidence="1">Uncharacterized protein</fullName>
    </submittedName>
</protein>
<evidence type="ECO:0000313" key="1">
    <source>
        <dbReference type="EMBL" id="KAB8279665.1"/>
    </source>
</evidence>
<name>A0A5N6JL96_9EURO</name>
<proteinExistence type="predicted"/>
<dbReference type="AlphaFoldDB" id="A0A5N6JL96"/>
<sequence length="81" mass="9344">MVFVSDWTFYRSCGYTPENRQYNLGGRYESWVVIRVNLFRTSSRNRIGGGLAIHFVLYPLTAWAFGPVSEAVGWFTTVDQQ</sequence>
<keyword evidence="2" id="KW-1185">Reference proteome</keyword>
<organism evidence="1 2">
    <name type="scientific">Aspergillus minisclerotigenes</name>
    <dbReference type="NCBI Taxonomy" id="656917"/>
    <lineage>
        <taxon>Eukaryota</taxon>
        <taxon>Fungi</taxon>
        <taxon>Dikarya</taxon>
        <taxon>Ascomycota</taxon>
        <taxon>Pezizomycotina</taxon>
        <taxon>Eurotiomycetes</taxon>
        <taxon>Eurotiomycetidae</taxon>
        <taxon>Eurotiales</taxon>
        <taxon>Aspergillaceae</taxon>
        <taxon>Aspergillus</taxon>
        <taxon>Aspergillus subgen. Circumdati</taxon>
    </lineage>
</organism>
<dbReference type="EMBL" id="ML732764">
    <property type="protein sequence ID" value="KAB8279665.1"/>
    <property type="molecule type" value="Genomic_DNA"/>
</dbReference>